<dbReference type="RefSeq" id="WP_285764234.1">
    <property type="nucleotide sequence ID" value="NZ_BSYJ01000003.1"/>
</dbReference>
<dbReference type="InterPro" id="IPR018636">
    <property type="entry name" value="DUF2058"/>
</dbReference>
<feature type="coiled-coil region" evidence="1">
    <location>
        <begin position="49"/>
        <end position="86"/>
    </location>
</feature>
<dbReference type="Proteomes" id="UP001224392">
    <property type="component" value="Unassembled WGS sequence"/>
</dbReference>
<proteinExistence type="predicted"/>
<comment type="caution">
    <text evidence="2">The sequence shown here is derived from an EMBL/GenBank/DDBJ whole genome shotgun (WGS) entry which is preliminary data.</text>
</comment>
<keyword evidence="1" id="KW-0175">Coiled coil</keyword>
<name>A0ABQ6LZY6_9GAMM</name>
<gene>
    <name evidence="2" type="ORF">MNKW57_19370</name>
</gene>
<reference evidence="2 3" key="1">
    <citation type="submission" date="2023-04" db="EMBL/GenBank/DDBJ databases">
        <title>Marinobulbifer ophiurae gen. nov., sp. Nov., isolate from tissue of brittle star Ophioplocus japonicus.</title>
        <authorList>
            <person name="Kawano K."/>
            <person name="Sawayama S."/>
            <person name="Nakagawa S."/>
        </authorList>
    </citation>
    <scope>NUCLEOTIDE SEQUENCE [LARGE SCALE GENOMIC DNA]</scope>
    <source>
        <strain evidence="2 3">NKW57</strain>
    </source>
</reference>
<evidence type="ECO:0000313" key="2">
    <source>
        <dbReference type="EMBL" id="GMG87616.1"/>
    </source>
</evidence>
<protein>
    <submittedName>
        <fullName evidence="2">DUF2058 domain-containing protein</fullName>
    </submittedName>
</protein>
<keyword evidence="3" id="KW-1185">Reference proteome</keyword>
<sequence>MSKSLQDQLLKAGLVDKKAVTKAKKEKTKATRAAHKSKSVVEDEIKVAAREAKEQAAARNREMAAEQNAKAERKAINAQIKQLIEVNKVAQQGETAFNFADGTKIKKIYVSDTVAKHISDGRLAIVKQGDRYELVPRPVAEKIALRDESRIISIAKEQATEEDDPYADFQIPDDLMW</sequence>
<evidence type="ECO:0000313" key="3">
    <source>
        <dbReference type="Proteomes" id="UP001224392"/>
    </source>
</evidence>
<dbReference type="Pfam" id="PF09831">
    <property type="entry name" value="DUF2058"/>
    <property type="match status" value="1"/>
</dbReference>
<organism evidence="2 3">
    <name type="scientific">Biformimicrobium ophioploci</name>
    <dbReference type="NCBI Taxonomy" id="3036711"/>
    <lineage>
        <taxon>Bacteria</taxon>
        <taxon>Pseudomonadati</taxon>
        <taxon>Pseudomonadota</taxon>
        <taxon>Gammaproteobacteria</taxon>
        <taxon>Cellvibrionales</taxon>
        <taxon>Microbulbiferaceae</taxon>
        <taxon>Biformimicrobium</taxon>
    </lineage>
</organism>
<evidence type="ECO:0000256" key="1">
    <source>
        <dbReference type="SAM" id="Coils"/>
    </source>
</evidence>
<dbReference type="EMBL" id="BSYJ01000003">
    <property type="protein sequence ID" value="GMG87616.1"/>
    <property type="molecule type" value="Genomic_DNA"/>
</dbReference>
<accession>A0ABQ6LZY6</accession>